<evidence type="ECO:0000313" key="8">
    <source>
        <dbReference type="RefSeq" id="XP_013889431.1"/>
    </source>
</evidence>
<dbReference type="SMART" id="SM00263">
    <property type="entry name" value="LYZ1"/>
    <property type="match status" value="1"/>
</dbReference>
<dbReference type="InterPro" id="IPR001916">
    <property type="entry name" value="Glyco_hydro_22"/>
</dbReference>
<dbReference type="CDD" id="cd16897">
    <property type="entry name" value="LYZ_C"/>
    <property type="match status" value="1"/>
</dbReference>
<name>A0A2I4DB08_AUSLI</name>
<dbReference type="OrthoDB" id="17373at2759"/>
<dbReference type="CTD" id="4069"/>
<evidence type="ECO:0000256" key="5">
    <source>
        <dbReference type="RuleBase" id="RU004440"/>
    </source>
</evidence>
<keyword evidence="3" id="KW-0929">Antimicrobial</keyword>
<evidence type="ECO:0000313" key="7">
    <source>
        <dbReference type="Proteomes" id="UP000192220"/>
    </source>
</evidence>
<dbReference type="PRINTS" id="PR00137">
    <property type="entry name" value="LYSOZYME"/>
</dbReference>
<keyword evidence="3" id="KW-0081">Bacteriolytic enzyme</keyword>
<gene>
    <name evidence="8" type="primary">lyz</name>
</gene>
<dbReference type="InterPro" id="IPR023346">
    <property type="entry name" value="Lysozyme-like_dom_sf"/>
</dbReference>
<sequence length="143" mass="15992">MKLLVVLLFLVVGAKGTVYKRCQWARILKDHGMDGYHGISLANWVCLTKWESGWNTRAVNHNGDKSTDYGIFQINSRYWCTDGHTHSSNACHIKCSKLLTKNVGVAIKCAKRVARSQGVGAWVAWRAHCRNHDVSSYVKGCGL</sequence>
<dbReference type="EC" id="3.2.1.17" evidence="2"/>
<accession>A0A2I4DB08</accession>
<dbReference type="Gene3D" id="1.10.530.10">
    <property type="match status" value="1"/>
</dbReference>
<dbReference type="PANTHER" id="PTHR11407:SF63">
    <property type="entry name" value="LYSOZYME C"/>
    <property type="match status" value="1"/>
</dbReference>
<dbReference type="PROSITE" id="PS51348">
    <property type="entry name" value="GLYCOSYL_HYDROL_F22_2"/>
    <property type="match status" value="1"/>
</dbReference>
<dbReference type="GO" id="GO:0042742">
    <property type="term" value="P:defense response to bacterium"/>
    <property type="evidence" value="ECO:0007669"/>
    <property type="project" value="UniProtKB-KW"/>
</dbReference>
<dbReference type="Proteomes" id="UP000192220">
    <property type="component" value="Unplaced"/>
</dbReference>
<keyword evidence="6" id="KW-0732">Signal</keyword>
<reference evidence="8" key="1">
    <citation type="submission" date="2025-08" db="UniProtKB">
        <authorList>
            <consortium name="RefSeq"/>
        </authorList>
    </citation>
    <scope>IDENTIFICATION</scope>
    <source>
        <strain evidence="8">Quisiro</strain>
    </source>
</reference>
<organism evidence="7 8">
    <name type="scientific">Austrofundulus limnaeus</name>
    <name type="common">Annual killifish</name>
    <dbReference type="NCBI Taxonomy" id="52670"/>
    <lineage>
        <taxon>Eukaryota</taxon>
        <taxon>Metazoa</taxon>
        <taxon>Chordata</taxon>
        <taxon>Craniata</taxon>
        <taxon>Vertebrata</taxon>
        <taxon>Euteleostomi</taxon>
        <taxon>Actinopterygii</taxon>
        <taxon>Neopterygii</taxon>
        <taxon>Teleostei</taxon>
        <taxon>Neoteleostei</taxon>
        <taxon>Acanthomorphata</taxon>
        <taxon>Ovalentaria</taxon>
        <taxon>Atherinomorphae</taxon>
        <taxon>Cyprinodontiformes</taxon>
        <taxon>Rivulidae</taxon>
        <taxon>Austrofundulus</taxon>
    </lineage>
</organism>
<dbReference type="GO" id="GO:0031640">
    <property type="term" value="P:killing of cells of another organism"/>
    <property type="evidence" value="ECO:0007669"/>
    <property type="project" value="UniProtKB-KW"/>
</dbReference>
<dbReference type="InterPro" id="IPR000974">
    <property type="entry name" value="Glyco_hydro_22_lys"/>
</dbReference>
<dbReference type="GO" id="GO:0003796">
    <property type="term" value="F:lysozyme activity"/>
    <property type="evidence" value="ECO:0007669"/>
    <property type="project" value="UniProtKB-EC"/>
</dbReference>
<evidence type="ECO:0000256" key="6">
    <source>
        <dbReference type="SAM" id="SignalP"/>
    </source>
</evidence>
<dbReference type="PRINTS" id="PR00135">
    <property type="entry name" value="LYZLACT"/>
</dbReference>
<feature type="chain" id="PRO_5014181358" description="lysozyme" evidence="6">
    <location>
        <begin position="17"/>
        <end position="143"/>
    </location>
</feature>
<evidence type="ECO:0000256" key="3">
    <source>
        <dbReference type="ARBA" id="ARBA00022638"/>
    </source>
</evidence>
<dbReference type="RefSeq" id="XP_013889431.1">
    <property type="nucleotide sequence ID" value="XM_014033977.1"/>
</dbReference>
<dbReference type="KEGG" id="alim:106536657"/>
<dbReference type="InParanoid" id="A0A2I4DB08"/>
<protein>
    <recommendedName>
        <fullName evidence="2">lysozyme</fullName>
        <ecNumber evidence="2">3.2.1.17</ecNumber>
    </recommendedName>
</protein>
<dbReference type="AlphaFoldDB" id="A0A2I4DB08"/>
<keyword evidence="4" id="KW-1015">Disulfide bond</keyword>
<dbReference type="PANTHER" id="PTHR11407">
    <property type="entry name" value="LYSOZYME C"/>
    <property type="match status" value="1"/>
</dbReference>
<comment type="similarity">
    <text evidence="1 5">Belongs to the glycosyl hydrolase 22 family.</text>
</comment>
<evidence type="ECO:0000256" key="4">
    <source>
        <dbReference type="ARBA" id="ARBA00023157"/>
    </source>
</evidence>
<dbReference type="STRING" id="52670.A0A2I4DB08"/>
<dbReference type="SUPFAM" id="SSF53955">
    <property type="entry name" value="Lysozyme-like"/>
    <property type="match status" value="1"/>
</dbReference>
<dbReference type="FunFam" id="1.10.530.10:FF:000001">
    <property type="entry name" value="Lysozyme C"/>
    <property type="match status" value="1"/>
</dbReference>
<dbReference type="Pfam" id="PF00062">
    <property type="entry name" value="Lys"/>
    <property type="match status" value="1"/>
</dbReference>
<keyword evidence="7" id="KW-1185">Reference proteome</keyword>
<dbReference type="GeneID" id="106536657"/>
<evidence type="ECO:0000256" key="1">
    <source>
        <dbReference type="ARBA" id="ARBA00010859"/>
    </source>
</evidence>
<feature type="signal peptide" evidence="6">
    <location>
        <begin position="1"/>
        <end position="16"/>
    </location>
</feature>
<evidence type="ECO:0000256" key="2">
    <source>
        <dbReference type="ARBA" id="ARBA00012732"/>
    </source>
</evidence>
<proteinExistence type="inferred from homology"/>